<comment type="pathway">
    <text evidence="4">Metabolic intermediate biosynthesis; chorismate biosynthesis; chorismate from D-erythrose 4-phosphate and phosphoenolpyruvate: step 3/7.</text>
</comment>
<feature type="binding site" evidence="4">
    <location>
        <position position="233"/>
    </location>
    <ligand>
        <name>3-dehydroquinate</name>
        <dbReference type="ChEBI" id="CHEBI:32364"/>
    </ligand>
</feature>
<keyword evidence="4" id="KW-0028">Amino-acid biosynthesis</keyword>
<feature type="binding site" evidence="4">
    <location>
        <position position="84"/>
    </location>
    <ligand>
        <name>3-dehydroquinate</name>
        <dbReference type="ChEBI" id="CHEBI:32364"/>
    </ligand>
</feature>
<evidence type="ECO:0000313" key="5">
    <source>
        <dbReference type="EMBL" id="UUI76834.1"/>
    </source>
</evidence>
<keyword evidence="6" id="KW-1185">Reference proteome</keyword>
<dbReference type="NCBIfam" id="TIGR01093">
    <property type="entry name" value="aroD"/>
    <property type="match status" value="1"/>
</dbReference>
<comment type="function">
    <text evidence="4">Involved in the third step of the chorismate pathway, which leads to the biosynthesis of aromatic amino acids. Catalyzes the cis-dehydration of 3-dehydroquinate (DHQ) and introduces the first double bond of the aromatic ring to yield 3-dehydroshikimate.</text>
</comment>
<keyword evidence="2 4" id="KW-0456">Lyase</keyword>
<dbReference type="PANTHER" id="PTHR43699">
    <property type="entry name" value="3-DEHYDROQUINATE DEHYDRATASE"/>
    <property type="match status" value="1"/>
</dbReference>
<dbReference type="HAMAP" id="MF_00214">
    <property type="entry name" value="AroD"/>
    <property type="match status" value="1"/>
</dbReference>
<keyword evidence="3 4" id="KW-0704">Schiff base</keyword>
<feature type="binding site" evidence="4">
    <location>
        <position position="214"/>
    </location>
    <ligand>
        <name>3-dehydroquinate</name>
        <dbReference type="ChEBI" id="CHEBI:32364"/>
    </ligand>
</feature>
<evidence type="ECO:0000256" key="1">
    <source>
        <dbReference type="ARBA" id="ARBA00001864"/>
    </source>
</evidence>
<dbReference type="Gene3D" id="3.20.20.70">
    <property type="entry name" value="Aldolase class I"/>
    <property type="match status" value="1"/>
</dbReference>
<dbReference type="Pfam" id="PF01487">
    <property type="entry name" value="DHquinase_I"/>
    <property type="match status" value="1"/>
</dbReference>
<feature type="binding site" evidence="4">
    <location>
        <position position="237"/>
    </location>
    <ligand>
        <name>3-dehydroquinate</name>
        <dbReference type="ChEBI" id="CHEBI:32364"/>
    </ligand>
</feature>
<reference evidence="5 6" key="1">
    <citation type="submission" date="2022-07" db="EMBL/GenBank/DDBJ databases">
        <title>Novel species in genus cellulomonas.</title>
        <authorList>
            <person name="Ye L."/>
        </authorList>
    </citation>
    <scope>NUCLEOTIDE SEQUENCE [LARGE SCALE GENOMIC DNA]</scope>
    <source>
        <strain evidence="6">zg-Y338</strain>
    </source>
</reference>
<dbReference type="InterPro" id="IPR050146">
    <property type="entry name" value="Type-I_3-dehydroquinase"/>
</dbReference>
<comment type="similarity">
    <text evidence="4">Belongs to the type-I 3-dehydroquinase family.</text>
</comment>
<evidence type="ECO:0000313" key="6">
    <source>
        <dbReference type="Proteomes" id="UP001316189"/>
    </source>
</evidence>
<dbReference type="Proteomes" id="UP001316189">
    <property type="component" value="Chromosome"/>
</dbReference>
<dbReference type="PANTHER" id="PTHR43699:SF1">
    <property type="entry name" value="3-DEHYDROQUINATE DEHYDRATASE"/>
    <property type="match status" value="1"/>
</dbReference>
<dbReference type="InterPro" id="IPR013785">
    <property type="entry name" value="Aldolase_TIM"/>
</dbReference>
<comment type="catalytic activity">
    <reaction evidence="1 4">
        <text>3-dehydroquinate = 3-dehydroshikimate + H2O</text>
        <dbReference type="Rhea" id="RHEA:21096"/>
        <dbReference type="ChEBI" id="CHEBI:15377"/>
        <dbReference type="ChEBI" id="CHEBI:16630"/>
        <dbReference type="ChEBI" id="CHEBI:32364"/>
        <dbReference type="EC" id="4.2.1.10"/>
    </reaction>
</comment>
<dbReference type="EC" id="4.2.1.10" evidence="4"/>
<dbReference type="GO" id="GO:0003855">
    <property type="term" value="F:3-dehydroquinate dehydratase activity"/>
    <property type="evidence" value="ECO:0007669"/>
    <property type="project" value="UniProtKB-EC"/>
</dbReference>
<gene>
    <name evidence="4 5" type="primary">aroD</name>
    <name evidence="5" type="ORF">NP064_08175</name>
</gene>
<name>A0ABY5L2G0_9CELL</name>
<dbReference type="PROSITE" id="PS01028">
    <property type="entry name" value="DEHYDROQUINASE_I"/>
    <property type="match status" value="1"/>
</dbReference>
<comment type="caution">
    <text evidence="4">Lacks conserved residue(s) required for the propagation of feature annotation.</text>
</comment>
<dbReference type="RefSeq" id="WP_227569141.1">
    <property type="nucleotide sequence ID" value="NZ_CP101988.1"/>
</dbReference>
<proteinExistence type="inferred from homology"/>
<dbReference type="EMBL" id="CP101988">
    <property type="protein sequence ID" value="UUI76834.1"/>
    <property type="molecule type" value="Genomic_DNA"/>
</dbReference>
<evidence type="ECO:0000256" key="2">
    <source>
        <dbReference type="ARBA" id="ARBA00023239"/>
    </source>
</evidence>
<evidence type="ECO:0000256" key="3">
    <source>
        <dbReference type="ARBA" id="ARBA00023270"/>
    </source>
</evidence>
<dbReference type="CDD" id="cd00502">
    <property type="entry name" value="DHQase_I"/>
    <property type="match status" value="1"/>
</dbReference>
<evidence type="ECO:0000256" key="4">
    <source>
        <dbReference type="HAMAP-Rule" id="MF_00214"/>
    </source>
</evidence>
<feature type="binding site" evidence="4">
    <location>
        <begin position="46"/>
        <end position="48"/>
    </location>
    <ligand>
        <name>3-dehydroquinate</name>
        <dbReference type="ChEBI" id="CHEBI:32364"/>
    </ligand>
</feature>
<dbReference type="InterPro" id="IPR018508">
    <property type="entry name" value="3-dehydroquinate_DH_AS"/>
</dbReference>
<protein>
    <recommendedName>
        <fullName evidence="4">3-dehydroquinate dehydratase</fullName>
        <shortName evidence="4">3-dehydroquinase</shortName>
        <ecNumber evidence="4">4.2.1.10</ecNumber>
    </recommendedName>
    <alternativeName>
        <fullName evidence="4">Type I DHQase</fullName>
    </alternativeName>
    <alternativeName>
        <fullName evidence="4">Type I dehydroquinase</fullName>
        <shortName evidence="4">DHQ1</shortName>
    </alternativeName>
</protein>
<sequence length="253" mass="26170">MTTVTARGVTFGEGLPKVIVPLTSPNADELVADAATVVAAGPDVVEWRVDLLTAATTDGPAAVLDAGLRLREALGDLPLLVTVRTSDEGGAATVTSEQYVDLYRGVLDAGVADLIDVEIFRDAEAVRTLIDLAHAASVPVVASNHDFDGTPPQTELESRLMTMAERGADILKIAVMPRTPGDVLELLGATWAVSQRTDQPLITMSMAGQGVVSRLAGGVFGSSATFGAVGRPSAPGQVAIEALRATLDVVHAH</sequence>
<organism evidence="5 6">
    <name type="scientific">Cellulomonas chengniuliangii</name>
    <dbReference type="NCBI Taxonomy" id="2968084"/>
    <lineage>
        <taxon>Bacteria</taxon>
        <taxon>Bacillati</taxon>
        <taxon>Actinomycetota</taxon>
        <taxon>Actinomycetes</taxon>
        <taxon>Micrococcales</taxon>
        <taxon>Cellulomonadaceae</taxon>
        <taxon>Cellulomonas</taxon>
    </lineage>
</organism>
<comment type="subunit">
    <text evidence="4">Homodimer.</text>
</comment>
<feature type="active site" description="Schiff-base intermediate with substrate" evidence="4">
    <location>
        <position position="172"/>
    </location>
</feature>
<dbReference type="SUPFAM" id="SSF51569">
    <property type="entry name" value="Aldolase"/>
    <property type="match status" value="1"/>
</dbReference>
<feature type="active site" description="Proton donor/acceptor" evidence="4">
    <location>
        <position position="145"/>
    </location>
</feature>
<keyword evidence="4" id="KW-0057">Aromatic amino acid biosynthesis</keyword>
<dbReference type="InterPro" id="IPR001381">
    <property type="entry name" value="DHquinase_I"/>
</dbReference>
<accession>A0ABY5L2G0</accession>